<dbReference type="AlphaFoldDB" id="A0A1L3ZQR0"/>
<protein>
    <submittedName>
        <fullName evidence="1">Uncharacterized protein</fullName>
    </submittedName>
</protein>
<dbReference type="Proteomes" id="UP000182063">
    <property type="component" value="Chromosome"/>
</dbReference>
<accession>A0A1L3ZQR0</accession>
<name>A0A1L3ZQR0_9SPHN</name>
<dbReference type="KEGG" id="sphj:BSL82_00495"/>
<gene>
    <name evidence="1" type="ORF">BSL82_00495</name>
</gene>
<dbReference type="OrthoDB" id="9155176at2"/>
<organism evidence="1 2">
    <name type="scientific">Tardibacter chloracetimidivorans</name>
    <dbReference type="NCBI Taxonomy" id="1921510"/>
    <lineage>
        <taxon>Bacteria</taxon>
        <taxon>Pseudomonadati</taxon>
        <taxon>Pseudomonadota</taxon>
        <taxon>Alphaproteobacteria</taxon>
        <taxon>Sphingomonadales</taxon>
        <taxon>Sphingomonadaceae</taxon>
        <taxon>Tardibacter</taxon>
    </lineage>
</organism>
<reference evidence="2" key="1">
    <citation type="submission" date="2016-11" db="EMBL/GenBank/DDBJ databases">
        <title>Complete Genome Sequence of alachlor-degrading Sphingomonas sp. strain JJ-A5.</title>
        <authorList>
            <person name="Lee H."/>
            <person name="Ka J.-O."/>
        </authorList>
    </citation>
    <scope>NUCLEOTIDE SEQUENCE [LARGE SCALE GENOMIC DNA]</scope>
    <source>
        <strain evidence="2">JJ-A5</strain>
    </source>
</reference>
<proteinExistence type="predicted"/>
<evidence type="ECO:0000313" key="2">
    <source>
        <dbReference type="Proteomes" id="UP000182063"/>
    </source>
</evidence>
<sequence length="83" mass="9180">MDVSTRKEPKSGAEISSEITRLIYANPDVQAYNAQFHIPAATYQEPDESGCNWTVQLAKATQGYDSVISQALATARSRYVLKQ</sequence>
<evidence type="ECO:0000313" key="1">
    <source>
        <dbReference type="EMBL" id="API57968.1"/>
    </source>
</evidence>
<keyword evidence="2" id="KW-1185">Reference proteome</keyword>
<dbReference type="STRING" id="1921510.BSL82_00495"/>
<dbReference type="EMBL" id="CP018221">
    <property type="protein sequence ID" value="API57968.1"/>
    <property type="molecule type" value="Genomic_DNA"/>
</dbReference>
<dbReference type="RefSeq" id="WP_072595544.1">
    <property type="nucleotide sequence ID" value="NZ_CP018221.1"/>
</dbReference>